<reference evidence="1 2" key="1">
    <citation type="submission" date="2014-09" db="EMBL/GenBank/DDBJ databases">
        <authorList>
            <person name="Ellenberger Sabrina"/>
        </authorList>
    </citation>
    <scope>NUCLEOTIDE SEQUENCE [LARGE SCALE GENOMIC DNA]</scope>
    <source>
        <strain evidence="1 2">CBS 412.66</strain>
    </source>
</reference>
<dbReference type="Proteomes" id="UP000054107">
    <property type="component" value="Unassembled WGS sequence"/>
</dbReference>
<keyword evidence="2" id="KW-1185">Reference proteome</keyword>
<gene>
    <name evidence="1" type="primary">PARPA_07532.1 scaffold 28415</name>
</gene>
<evidence type="ECO:0000313" key="1">
    <source>
        <dbReference type="EMBL" id="CEP13453.1"/>
    </source>
</evidence>
<dbReference type="EMBL" id="LN729787">
    <property type="protein sequence ID" value="CEP13453.1"/>
    <property type="molecule type" value="Genomic_DNA"/>
</dbReference>
<name>A0A0B7N5A5_9FUNG</name>
<organism evidence="1 2">
    <name type="scientific">Parasitella parasitica</name>
    <dbReference type="NCBI Taxonomy" id="35722"/>
    <lineage>
        <taxon>Eukaryota</taxon>
        <taxon>Fungi</taxon>
        <taxon>Fungi incertae sedis</taxon>
        <taxon>Mucoromycota</taxon>
        <taxon>Mucoromycotina</taxon>
        <taxon>Mucoromycetes</taxon>
        <taxon>Mucorales</taxon>
        <taxon>Mucorineae</taxon>
        <taxon>Mucoraceae</taxon>
        <taxon>Parasitella</taxon>
    </lineage>
</organism>
<dbReference type="AlphaFoldDB" id="A0A0B7N5A5"/>
<accession>A0A0B7N5A5</accession>
<proteinExistence type="predicted"/>
<evidence type="ECO:0000313" key="2">
    <source>
        <dbReference type="Proteomes" id="UP000054107"/>
    </source>
</evidence>
<protein>
    <submittedName>
        <fullName evidence="1">Uncharacterized protein</fullName>
    </submittedName>
</protein>
<sequence>MGIEPLVERKVKPIISDIGKANASGEALKVQEKEPVAAVQDNELDDDVDSYFYAECYDEALEVSKTHQRLTLSGYDNPKKAGGVVR</sequence>